<keyword evidence="3" id="KW-1185">Reference proteome</keyword>
<dbReference type="RefSeq" id="WP_143316357.1">
    <property type="nucleotide sequence ID" value="NZ_JACSRA010000001.1"/>
</dbReference>
<organism evidence="2 3">
    <name type="scientific">Clostridium cibarium</name>
    <dbReference type="NCBI Taxonomy" id="2762247"/>
    <lineage>
        <taxon>Bacteria</taxon>
        <taxon>Bacillati</taxon>
        <taxon>Bacillota</taxon>
        <taxon>Clostridia</taxon>
        <taxon>Eubacteriales</taxon>
        <taxon>Clostridiaceae</taxon>
        <taxon>Clostridium</taxon>
    </lineage>
</organism>
<keyword evidence="1" id="KW-1133">Transmembrane helix</keyword>
<feature type="transmembrane region" description="Helical" evidence="1">
    <location>
        <begin position="67"/>
        <end position="89"/>
    </location>
</feature>
<reference evidence="2 3" key="1">
    <citation type="submission" date="2020-08" db="EMBL/GenBank/DDBJ databases">
        <title>A Genomic Blueprint of the Chicken Gut Microbiome.</title>
        <authorList>
            <person name="Gilroy R."/>
            <person name="Ravi A."/>
            <person name="Getino M."/>
            <person name="Pursley I."/>
            <person name="Horton D.L."/>
            <person name="Alikhan N.-F."/>
            <person name="Baker D."/>
            <person name="Gharbi K."/>
            <person name="Hall N."/>
            <person name="Watson M."/>
            <person name="Adriaenssens E.M."/>
            <person name="Foster-Nyarko E."/>
            <person name="Jarju S."/>
            <person name="Secka A."/>
            <person name="Antonio M."/>
            <person name="Oren A."/>
            <person name="Chaudhuri R."/>
            <person name="La Ragione R.M."/>
            <person name="Hildebrand F."/>
            <person name="Pallen M.J."/>
        </authorList>
    </citation>
    <scope>NUCLEOTIDE SEQUENCE [LARGE SCALE GENOMIC DNA]</scope>
    <source>
        <strain evidence="2 3">Sa3CVN1</strain>
    </source>
</reference>
<sequence length="97" mass="11324">MGKICERCKYEISIAYILRQKSMEKVICPNCGRTLIATMISKILMISIFLMFFLLFLLVPVDIINKLIIETIWVMLCYSVLPAFIYEYIEDNKDETG</sequence>
<dbReference type="Proteomes" id="UP000627781">
    <property type="component" value="Unassembled WGS sequence"/>
</dbReference>
<evidence type="ECO:0000313" key="2">
    <source>
        <dbReference type="EMBL" id="MBD7909911.1"/>
    </source>
</evidence>
<proteinExistence type="predicted"/>
<evidence type="ECO:0000256" key="1">
    <source>
        <dbReference type="SAM" id="Phobius"/>
    </source>
</evidence>
<protein>
    <recommendedName>
        <fullName evidence="4">Cxxc_20_cxxc protein</fullName>
    </recommendedName>
</protein>
<comment type="caution">
    <text evidence="2">The sequence shown here is derived from an EMBL/GenBank/DDBJ whole genome shotgun (WGS) entry which is preliminary data.</text>
</comment>
<keyword evidence="1" id="KW-0812">Transmembrane</keyword>
<dbReference type="EMBL" id="JACSRA010000001">
    <property type="protein sequence ID" value="MBD7909911.1"/>
    <property type="molecule type" value="Genomic_DNA"/>
</dbReference>
<evidence type="ECO:0000313" key="3">
    <source>
        <dbReference type="Proteomes" id="UP000627781"/>
    </source>
</evidence>
<feature type="transmembrane region" description="Helical" evidence="1">
    <location>
        <begin position="43"/>
        <end position="61"/>
    </location>
</feature>
<evidence type="ECO:0008006" key="4">
    <source>
        <dbReference type="Google" id="ProtNLM"/>
    </source>
</evidence>
<keyword evidence="1" id="KW-0472">Membrane</keyword>
<accession>A0ABR8PP01</accession>
<name>A0ABR8PP01_9CLOT</name>
<gene>
    <name evidence="2" type="ORF">H9661_00960</name>
</gene>